<sequence length="171" mass="19382">MRKVTAVVIASASVVFSYSSAWAADVTTIDGMHPPGESMTGSIAQNPQSHMFDGIKLSEQQRQQMRDLMQQTQHERPPVNVKDLETLHNLVIAEKFNETAVKAQAEKLAQEQVARQVEMARIRNQMYHLLTPQQQAVLQQKHEQRMSELRRLTNLQQVQPLHEASSADSNQ</sequence>
<keyword evidence="4" id="KW-0574">Periplasm</keyword>
<feature type="chain" id="PRO_5012642162" evidence="5">
    <location>
        <begin position="24"/>
        <end position="171"/>
    </location>
</feature>
<comment type="subcellular location">
    <subcellularLocation>
        <location evidence="1">Periplasm</location>
    </subcellularLocation>
</comment>
<evidence type="ECO:0000256" key="4">
    <source>
        <dbReference type="ARBA" id="ARBA00022764"/>
    </source>
</evidence>
<dbReference type="Proteomes" id="UP000192900">
    <property type="component" value="Chromosome"/>
</dbReference>
<dbReference type="KEGG" id="palh:B1H58_08190"/>
<evidence type="ECO:0000256" key="1">
    <source>
        <dbReference type="ARBA" id="ARBA00004418"/>
    </source>
</evidence>
<dbReference type="STRING" id="1891675.B1H58_08190"/>
<dbReference type="PANTHER" id="PTHR38102">
    <property type="entry name" value="PERIPLASMIC CHAPERONE SPY"/>
    <property type="match status" value="1"/>
</dbReference>
<evidence type="ECO:0000256" key="3">
    <source>
        <dbReference type="ARBA" id="ARBA00022729"/>
    </source>
</evidence>
<evidence type="ECO:0000313" key="7">
    <source>
        <dbReference type="Proteomes" id="UP000192900"/>
    </source>
</evidence>
<dbReference type="OrthoDB" id="6505017at2"/>
<comment type="similarity">
    <text evidence="2">Belongs to the CpxP/Spy family.</text>
</comment>
<dbReference type="GO" id="GO:0051082">
    <property type="term" value="F:unfolded protein binding"/>
    <property type="evidence" value="ECO:0007669"/>
    <property type="project" value="TreeGrafter"/>
</dbReference>
<reference evidence="6 7" key="1">
    <citation type="submission" date="2017-02" db="EMBL/GenBank/DDBJ databases">
        <title>Complete genome sequence of the drought resistance-promoting endophyte Pantoea alhagi LTYR-11Z.</title>
        <authorList>
            <person name="Zhang L."/>
        </authorList>
    </citation>
    <scope>NUCLEOTIDE SEQUENCE [LARGE SCALE GENOMIC DNA]</scope>
    <source>
        <strain evidence="6 7">LTYR-11Z</strain>
    </source>
</reference>
<proteinExistence type="inferred from homology"/>
<dbReference type="InterPro" id="IPR052211">
    <property type="entry name" value="Cpx_auxiliary_protein"/>
</dbReference>
<feature type="signal peptide" evidence="5">
    <location>
        <begin position="1"/>
        <end position="23"/>
    </location>
</feature>
<accession>A0A1W6B4P9</accession>
<dbReference type="NCBIfam" id="NF007687">
    <property type="entry name" value="PRK10363.1"/>
    <property type="match status" value="1"/>
</dbReference>
<dbReference type="RefSeq" id="WP_085069339.1">
    <property type="nucleotide sequence ID" value="NZ_CP019706.1"/>
</dbReference>
<name>A0A1W6B4P9_9GAMM</name>
<keyword evidence="7" id="KW-1185">Reference proteome</keyword>
<evidence type="ECO:0000256" key="2">
    <source>
        <dbReference type="ARBA" id="ARBA00008441"/>
    </source>
</evidence>
<dbReference type="InterPro" id="IPR012899">
    <property type="entry name" value="LTXXQ"/>
</dbReference>
<dbReference type="Pfam" id="PF07813">
    <property type="entry name" value="LTXXQ"/>
    <property type="match status" value="1"/>
</dbReference>
<dbReference type="GO" id="GO:0030288">
    <property type="term" value="C:outer membrane-bounded periplasmic space"/>
    <property type="evidence" value="ECO:0007669"/>
    <property type="project" value="TreeGrafter"/>
</dbReference>
<dbReference type="Gene3D" id="1.20.120.1490">
    <property type="match status" value="1"/>
</dbReference>
<organism evidence="6 7">
    <name type="scientific">Pantoea alhagi</name>
    <dbReference type="NCBI Taxonomy" id="1891675"/>
    <lineage>
        <taxon>Bacteria</taxon>
        <taxon>Pseudomonadati</taxon>
        <taxon>Pseudomonadota</taxon>
        <taxon>Gammaproteobacteria</taxon>
        <taxon>Enterobacterales</taxon>
        <taxon>Erwiniaceae</taxon>
        <taxon>Pantoea</taxon>
    </lineage>
</organism>
<dbReference type="EMBL" id="CP019706">
    <property type="protein sequence ID" value="ARJ42009.1"/>
    <property type="molecule type" value="Genomic_DNA"/>
</dbReference>
<dbReference type="CDD" id="cd09916">
    <property type="entry name" value="CpxP_like"/>
    <property type="match status" value="1"/>
</dbReference>
<protein>
    <submittedName>
        <fullName evidence="6">Stress adaptor protein CpxP</fullName>
    </submittedName>
</protein>
<gene>
    <name evidence="6" type="primary">cpxP</name>
    <name evidence="6" type="ORF">B1H58_08190</name>
</gene>
<dbReference type="PANTHER" id="PTHR38102:SF2">
    <property type="entry name" value="PERIPLASMIC PROTEIN CPXP"/>
    <property type="match status" value="1"/>
</dbReference>
<keyword evidence="3 5" id="KW-0732">Signal</keyword>
<dbReference type="AlphaFoldDB" id="A0A1W6B4P9"/>
<evidence type="ECO:0000256" key="5">
    <source>
        <dbReference type="SAM" id="SignalP"/>
    </source>
</evidence>
<evidence type="ECO:0000313" key="6">
    <source>
        <dbReference type="EMBL" id="ARJ42009.1"/>
    </source>
</evidence>
<dbReference type="PIRSF" id="PIRSF034445">
    <property type="entry name" value="CpxP_Spy"/>
    <property type="match status" value="1"/>
</dbReference>